<accession>A0A3M2LVP1</accession>
<dbReference type="EMBL" id="RFFG01000059">
    <property type="protein sequence ID" value="RMI40065.1"/>
    <property type="molecule type" value="Genomic_DNA"/>
</dbReference>
<comment type="caution">
    <text evidence="1">The sequence shown here is derived from an EMBL/GenBank/DDBJ whole genome shotgun (WGS) entry which is preliminary data.</text>
</comment>
<keyword evidence="2" id="KW-1185">Reference proteome</keyword>
<sequence>MHKARPTVRKVRGDRRRLAALAVLFVLLVGGMELLALKLGAFNVPFAGDDAPTAMADHAVTSTH</sequence>
<dbReference type="AlphaFoldDB" id="A0A3M2LVP1"/>
<name>A0A3M2LVP1_9ACTN</name>
<organism evidence="1 2">
    <name type="scientific">Actinomadura harenae</name>
    <dbReference type="NCBI Taxonomy" id="2483351"/>
    <lineage>
        <taxon>Bacteria</taxon>
        <taxon>Bacillati</taxon>
        <taxon>Actinomycetota</taxon>
        <taxon>Actinomycetes</taxon>
        <taxon>Streptosporangiales</taxon>
        <taxon>Thermomonosporaceae</taxon>
        <taxon>Actinomadura</taxon>
    </lineage>
</organism>
<dbReference type="Proteomes" id="UP000282674">
    <property type="component" value="Unassembled WGS sequence"/>
</dbReference>
<proteinExistence type="predicted"/>
<evidence type="ECO:0000313" key="1">
    <source>
        <dbReference type="EMBL" id="RMI40065.1"/>
    </source>
</evidence>
<protein>
    <submittedName>
        <fullName evidence="1">Uncharacterized protein</fullName>
    </submittedName>
</protein>
<reference evidence="1 2" key="1">
    <citation type="submission" date="2018-10" db="EMBL/GenBank/DDBJ databases">
        <title>Isolation from soil.</title>
        <authorList>
            <person name="Hu J."/>
        </authorList>
    </citation>
    <scope>NUCLEOTIDE SEQUENCE [LARGE SCALE GENOMIC DNA]</scope>
    <source>
        <strain evidence="1 2">NEAU-Ht49</strain>
    </source>
</reference>
<gene>
    <name evidence="1" type="ORF">EBO15_27925</name>
</gene>
<evidence type="ECO:0000313" key="2">
    <source>
        <dbReference type="Proteomes" id="UP000282674"/>
    </source>
</evidence>